<gene>
    <name evidence="1" type="ORF">R3Q16_10650</name>
</gene>
<organism evidence="1 2">
    <name type="scientific">Rhodococcus globerulus</name>
    <dbReference type="NCBI Taxonomy" id="33008"/>
    <lineage>
        <taxon>Bacteria</taxon>
        <taxon>Bacillati</taxon>
        <taxon>Actinomycetota</taxon>
        <taxon>Actinomycetes</taxon>
        <taxon>Mycobacteriales</taxon>
        <taxon>Nocardiaceae</taxon>
        <taxon>Rhodococcus</taxon>
    </lineage>
</organism>
<accession>A0ABU4BS62</accession>
<protein>
    <recommendedName>
        <fullName evidence="3">Transposase</fullName>
    </recommendedName>
</protein>
<sequence>MSTLRGEQMKLTHHVVIDGKQVKIKVGTCTSENGAALNLSVVVDGKPHSEQWVTETNR</sequence>
<comment type="caution">
    <text evidence="1">The sequence shown here is derived from an EMBL/GenBank/DDBJ whole genome shotgun (WGS) entry which is preliminary data.</text>
</comment>
<reference evidence="1 2" key="1">
    <citation type="submission" date="2023-10" db="EMBL/GenBank/DDBJ databases">
        <title>Development of a sustainable strategy for remediation of hydrocarbon-contaminated territories based on the waste exchange concept.</title>
        <authorList>
            <person name="Krivoruchko A."/>
        </authorList>
    </citation>
    <scope>NUCLEOTIDE SEQUENCE [LARGE SCALE GENOMIC DNA]</scope>
    <source>
        <strain evidence="1 2">IEGM 1203</strain>
    </source>
</reference>
<dbReference type="EMBL" id="JAWLKB010000004">
    <property type="protein sequence ID" value="MDV6267062.1"/>
    <property type="molecule type" value="Genomic_DNA"/>
</dbReference>
<keyword evidence="2" id="KW-1185">Reference proteome</keyword>
<dbReference type="Proteomes" id="UP001185927">
    <property type="component" value="Unassembled WGS sequence"/>
</dbReference>
<evidence type="ECO:0000313" key="1">
    <source>
        <dbReference type="EMBL" id="MDV6267062.1"/>
    </source>
</evidence>
<evidence type="ECO:0000313" key="2">
    <source>
        <dbReference type="Proteomes" id="UP001185927"/>
    </source>
</evidence>
<evidence type="ECO:0008006" key="3">
    <source>
        <dbReference type="Google" id="ProtNLM"/>
    </source>
</evidence>
<name>A0ABU4BS62_RHOGO</name>
<proteinExistence type="predicted"/>
<dbReference type="RefSeq" id="WP_317541273.1">
    <property type="nucleotide sequence ID" value="NZ_JAWLKB010000004.1"/>
</dbReference>